<evidence type="ECO:0000313" key="2">
    <source>
        <dbReference type="Proteomes" id="UP000548632"/>
    </source>
</evidence>
<dbReference type="RefSeq" id="WP_182582941.1">
    <property type="nucleotide sequence ID" value="NZ_JABVCQ010000007.1"/>
</dbReference>
<evidence type="ECO:0000313" key="1">
    <source>
        <dbReference type="EMBL" id="MBB1125516.1"/>
    </source>
</evidence>
<protein>
    <submittedName>
        <fullName evidence="1">Helix-turn-helix domain-containing protein</fullName>
    </submittedName>
</protein>
<gene>
    <name evidence="1" type="ORF">HUK38_04630</name>
</gene>
<dbReference type="EMBL" id="JABVCQ010000007">
    <property type="protein sequence ID" value="MBB1125516.1"/>
    <property type="molecule type" value="Genomic_DNA"/>
</dbReference>
<dbReference type="Proteomes" id="UP000548632">
    <property type="component" value="Unassembled WGS sequence"/>
</dbReference>
<organism evidence="1 2">
    <name type="scientific">Thiospirillum jenense</name>
    <dbReference type="NCBI Taxonomy" id="1653858"/>
    <lineage>
        <taxon>Bacteria</taxon>
        <taxon>Pseudomonadati</taxon>
        <taxon>Pseudomonadota</taxon>
        <taxon>Gammaproteobacteria</taxon>
        <taxon>Chromatiales</taxon>
        <taxon>Chromatiaceae</taxon>
        <taxon>Thiospirillum</taxon>
    </lineage>
</organism>
<comment type="caution">
    <text evidence="1">The sequence shown here is derived from an EMBL/GenBank/DDBJ whole genome shotgun (WGS) entry which is preliminary data.</text>
</comment>
<dbReference type="Gene3D" id="1.10.260.40">
    <property type="entry name" value="lambda repressor-like DNA-binding domains"/>
    <property type="match status" value="1"/>
</dbReference>
<dbReference type="SUPFAM" id="SSF47413">
    <property type="entry name" value="lambda repressor-like DNA-binding domains"/>
    <property type="match status" value="1"/>
</dbReference>
<proteinExistence type="predicted"/>
<accession>A0A839HDQ1</accession>
<dbReference type="Pfam" id="PF15943">
    <property type="entry name" value="YdaS_toxin"/>
    <property type="match status" value="1"/>
</dbReference>
<sequence length="73" mass="8381">MEIAQIIDRIGVVELSKRLGCTKQCVSHWRTGRNRIPAEYAVKIEEVSLGIIKRYELRPDLWELNIQKSASNG</sequence>
<name>A0A839HDQ1_9GAMM</name>
<dbReference type="InterPro" id="IPR010982">
    <property type="entry name" value="Lambda_DNA-bd_dom_sf"/>
</dbReference>
<dbReference type="InterPro" id="IPR031856">
    <property type="entry name" value="YdaS_toxin-like"/>
</dbReference>
<keyword evidence="2" id="KW-1185">Reference proteome</keyword>
<dbReference type="AlphaFoldDB" id="A0A839HDQ1"/>
<reference evidence="1 2" key="1">
    <citation type="journal article" date="2020" name="Arch. Microbiol.">
        <title>The genome sequence of the giant phototrophic gammaproteobacterium Thiospirillum jenense gives insight into its physiological properties and phylogenetic relationships.</title>
        <authorList>
            <person name="Imhoff J.F."/>
            <person name="Meyer T.E."/>
            <person name="Kyndt J.A."/>
        </authorList>
    </citation>
    <scope>NUCLEOTIDE SEQUENCE [LARGE SCALE GENOMIC DNA]</scope>
    <source>
        <strain evidence="1 2">DSM 216</strain>
    </source>
</reference>
<dbReference type="GO" id="GO:0003677">
    <property type="term" value="F:DNA binding"/>
    <property type="evidence" value="ECO:0007669"/>
    <property type="project" value="InterPro"/>
</dbReference>